<reference evidence="9 10" key="1">
    <citation type="journal article" date="2018" name="Elife">
        <title>Firefly genomes illuminate parallel origins of bioluminescence in beetles.</title>
        <authorList>
            <person name="Fallon T.R."/>
            <person name="Lower S.E."/>
            <person name="Chang C.H."/>
            <person name="Bessho-Uehara M."/>
            <person name="Martin G.J."/>
            <person name="Bewick A.J."/>
            <person name="Behringer M."/>
            <person name="Debat H.J."/>
            <person name="Wong I."/>
            <person name="Day J.C."/>
            <person name="Suvorov A."/>
            <person name="Silva C.J."/>
            <person name="Stanger-Hall K.F."/>
            <person name="Hall D.W."/>
            <person name="Schmitz R.J."/>
            <person name="Nelson D.R."/>
            <person name="Lewis S.M."/>
            <person name="Shigenobu S."/>
            <person name="Bybee S.M."/>
            <person name="Larracuente A.M."/>
            <person name="Oba Y."/>
            <person name="Weng J.K."/>
        </authorList>
    </citation>
    <scope>NUCLEOTIDE SEQUENCE [LARGE SCALE GENOMIC DNA]</scope>
    <source>
        <strain evidence="9">1611_PpyrPB1</strain>
        <tissue evidence="9">Whole body</tissue>
    </source>
</reference>
<dbReference type="GO" id="GO:0046872">
    <property type="term" value="F:metal ion binding"/>
    <property type="evidence" value="ECO:0007669"/>
    <property type="project" value="UniProtKB-KW"/>
</dbReference>
<dbReference type="PANTHER" id="PTHR22930">
    <property type="match status" value="1"/>
</dbReference>
<comment type="caution">
    <text evidence="9">The sequence shown here is derived from an EMBL/GenBank/DDBJ whole genome shotgun (WGS) entry which is preliminary data.</text>
</comment>
<evidence type="ECO:0000256" key="3">
    <source>
        <dbReference type="ARBA" id="ARBA00006958"/>
    </source>
</evidence>
<evidence type="ECO:0000256" key="7">
    <source>
        <dbReference type="ARBA" id="ARBA00023242"/>
    </source>
</evidence>
<keyword evidence="6" id="KW-0378">Hydrolase</keyword>
<evidence type="ECO:0000256" key="6">
    <source>
        <dbReference type="ARBA" id="ARBA00022801"/>
    </source>
</evidence>
<dbReference type="InParanoid" id="A0A5N4B4H7"/>
<feature type="domain" description="DDE Tnp4" evidence="8">
    <location>
        <begin position="200"/>
        <end position="358"/>
    </location>
</feature>
<comment type="cofactor">
    <cofactor evidence="1">
        <name>a divalent metal cation</name>
        <dbReference type="ChEBI" id="CHEBI:60240"/>
    </cofactor>
</comment>
<evidence type="ECO:0000256" key="2">
    <source>
        <dbReference type="ARBA" id="ARBA00004123"/>
    </source>
</evidence>
<protein>
    <recommendedName>
        <fullName evidence="8">DDE Tnp4 domain-containing protein</fullName>
    </recommendedName>
</protein>
<dbReference type="GO" id="GO:0004518">
    <property type="term" value="F:nuclease activity"/>
    <property type="evidence" value="ECO:0007669"/>
    <property type="project" value="UniProtKB-KW"/>
</dbReference>
<keyword evidence="7" id="KW-0539">Nucleus</keyword>
<dbReference type="InterPro" id="IPR045249">
    <property type="entry name" value="HARBI1-like"/>
</dbReference>
<comment type="similarity">
    <text evidence="3">Belongs to the HARBI1 family.</text>
</comment>
<evidence type="ECO:0000313" key="10">
    <source>
        <dbReference type="Proteomes" id="UP000327044"/>
    </source>
</evidence>
<dbReference type="PANTHER" id="PTHR22930:SF269">
    <property type="entry name" value="NUCLEASE HARBI1-LIKE PROTEIN"/>
    <property type="match status" value="1"/>
</dbReference>
<organism evidence="9 10">
    <name type="scientific">Photinus pyralis</name>
    <name type="common">Common eastern firefly</name>
    <name type="synonym">Lampyris pyralis</name>
    <dbReference type="NCBI Taxonomy" id="7054"/>
    <lineage>
        <taxon>Eukaryota</taxon>
        <taxon>Metazoa</taxon>
        <taxon>Ecdysozoa</taxon>
        <taxon>Arthropoda</taxon>
        <taxon>Hexapoda</taxon>
        <taxon>Insecta</taxon>
        <taxon>Pterygota</taxon>
        <taxon>Neoptera</taxon>
        <taxon>Endopterygota</taxon>
        <taxon>Coleoptera</taxon>
        <taxon>Polyphaga</taxon>
        <taxon>Elateriformia</taxon>
        <taxon>Elateroidea</taxon>
        <taxon>Lampyridae</taxon>
        <taxon>Lampyrinae</taxon>
        <taxon>Photinus</taxon>
    </lineage>
</organism>
<dbReference type="InterPro" id="IPR027806">
    <property type="entry name" value="HARBI1_dom"/>
</dbReference>
<dbReference type="GO" id="GO:0016787">
    <property type="term" value="F:hydrolase activity"/>
    <property type="evidence" value="ECO:0007669"/>
    <property type="project" value="UniProtKB-KW"/>
</dbReference>
<accession>A0A5N4B4H7</accession>
<keyword evidence="5" id="KW-0479">Metal-binding</keyword>
<evidence type="ECO:0000259" key="8">
    <source>
        <dbReference type="Pfam" id="PF13359"/>
    </source>
</evidence>
<name>A0A5N4B4H7_PHOPY</name>
<dbReference type="Pfam" id="PF13359">
    <property type="entry name" value="DDE_Tnp_4"/>
    <property type="match status" value="1"/>
</dbReference>
<proteinExistence type="inferred from homology"/>
<dbReference type="GO" id="GO:0005634">
    <property type="term" value="C:nucleus"/>
    <property type="evidence" value="ECO:0007669"/>
    <property type="project" value="UniProtKB-SubCell"/>
</dbReference>
<dbReference type="EMBL" id="VVIM01000001">
    <property type="protein sequence ID" value="KAB0804454.1"/>
    <property type="molecule type" value="Genomic_DNA"/>
</dbReference>
<comment type="subcellular location">
    <subcellularLocation>
        <location evidence="2">Nucleus</location>
    </subcellularLocation>
</comment>
<evidence type="ECO:0000256" key="1">
    <source>
        <dbReference type="ARBA" id="ARBA00001968"/>
    </source>
</evidence>
<evidence type="ECO:0000256" key="5">
    <source>
        <dbReference type="ARBA" id="ARBA00022723"/>
    </source>
</evidence>
<sequence length="429" mass="49942">MESINCRILLCSIGALVIKMNRCYPVQKYSLQQQVIKLYKLYKLVQKYHKTNKRMWVRDVFKEEQRLLQGTSSNLIMEMRRTDRNKFFNFLRMAPETFDLLLSIVGPYVQKKLLIREPIPAKVRLEITLRYLASGDSMTSLSYNFRVGKQSVSRIIFETCNAIWEGLKNKVFYDPTDAYWKTIAQTFEEKWNFKHCIGAIDGKHVNIQALPKSGSAYYNYKGTHSINLLAIADADYKFIMVDIGAPGRMSDSGIFRDSRLGMGFEQNNFHLPPPEDNLIVIVGDEAFPLTNYLMRPYPRRGDLDLRKKVFNYRLSRARRIVENAFGILVSKWRVFRKPIIASEDTVRKIVQACVCLHNFLLMQIAESQNYSRCEETNESVTTDGLSNIKRTGTNTFSRRAAQYRELFADYFCNAGAVEWQWQKALNNEY</sequence>
<keyword evidence="10" id="KW-1185">Reference proteome</keyword>
<evidence type="ECO:0000256" key="4">
    <source>
        <dbReference type="ARBA" id="ARBA00022722"/>
    </source>
</evidence>
<dbReference type="AlphaFoldDB" id="A0A5N4B4H7"/>
<evidence type="ECO:0000313" key="9">
    <source>
        <dbReference type="EMBL" id="KAB0804454.1"/>
    </source>
</evidence>
<gene>
    <name evidence="9" type="ORF">PPYR_01424</name>
</gene>
<keyword evidence="4" id="KW-0540">Nuclease</keyword>
<dbReference type="Proteomes" id="UP000327044">
    <property type="component" value="Unassembled WGS sequence"/>
</dbReference>